<dbReference type="Pfam" id="PF01471">
    <property type="entry name" value="PG_binding_1"/>
    <property type="match status" value="2"/>
</dbReference>
<feature type="domain" description="NlpC/P60" evidence="5">
    <location>
        <begin position="221"/>
        <end position="340"/>
    </location>
</feature>
<reference evidence="6 7" key="1">
    <citation type="submission" date="2018-05" db="EMBL/GenBank/DDBJ databases">
        <title>Genomic Encyclopedia of Type Strains, Phase IV (KMG-IV): sequencing the most valuable type-strain genomes for metagenomic binning, comparative biology and taxonomic classification.</title>
        <authorList>
            <person name="Goeker M."/>
        </authorList>
    </citation>
    <scope>NUCLEOTIDE SEQUENCE [LARGE SCALE GENOMIC DNA]</scope>
    <source>
        <strain evidence="6 7">DSM 28556</strain>
    </source>
</reference>
<dbReference type="Proteomes" id="UP000247978">
    <property type="component" value="Unassembled WGS sequence"/>
</dbReference>
<dbReference type="Pfam" id="PF00877">
    <property type="entry name" value="NLPC_P60"/>
    <property type="match status" value="1"/>
</dbReference>
<dbReference type="EMBL" id="QJJQ01000012">
    <property type="protein sequence ID" value="PXW85167.1"/>
    <property type="molecule type" value="Genomic_DNA"/>
</dbReference>
<keyword evidence="7" id="KW-1185">Reference proteome</keyword>
<sequence>MRAKTIEKVVTNSIVYGYAVTQPFAFYVDAQPLLQDKLLAEAEGLEYGENSELVRHLQHKLSKLGHYEDAIDGMFGLLTEHAVKGFQSTHDIEVTGKADRQTMEKLIFTEKKEHIDEIKDLIDSIYYGANNNDVRKVQEVLFYYGYYKGTIDGIYGPLTEDAINQIKNEHLIEEKESDLDPPLSLTEQDNLEVAATVPVATRETEDKTQVEDENTIQLNVEGNTTKIIQEAKSYIGTPYEWGGTSPGGFDCSGFIQYVYNEQDMVIPRTVNEIWNFSTMIDSPSVGDLVFFETYQPGPSHLGIYLGNGDFIHAGSSRGVEISNLSNSYWDERYLGAKRIN</sequence>
<evidence type="ECO:0000256" key="1">
    <source>
        <dbReference type="ARBA" id="ARBA00007074"/>
    </source>
</evidence>
<evidence type="ECO:0000256" key="3">
    <source>
        <dbReference type="ARBA" id="ARBA00022801"/>
    </source>
</evidence>
<name>A0A2V3VTH0_9BACI</name>
<evidence type="ECO:0000313" key="6">
    <source>
        <dbReference type="EMBL" id="PXW85167.1"/>
    </source>
</evidence>
<keyword evidence="2" id="KW-0645">Protease</keyword>
<protein>
    <submittedName>
        <fullName evidence="6">Putative peptidoglycan binding protein</fullName>
    </submittedName>
</protein>
<dbReference type="PANTHER" id="PTHR47053">
    <property type="entry name" value="MUREIN DD-ENDOPEPTIDASE MEPH-RELATED"/>
    <property type="match status" value="1"/>
</dbReference>
<dbReference type="SUPFAM" id="SSF54001">
    <property type="entry name" value="Cysteine proteinases"/>
    <property type="match status" value="1"/>
</dbReference>
<accession>A0A2V3VTH0</accession>
<dbReference type="AlphaFoldDB" id="A0A2V3VTH0"/>
<dbReference type="PANTHER" id="PTHR47053:SF1">
    <property type="entry name" value="MUREIN DD-ENDOPEPTIDASE MEPH-RELATED"/>
    <property type="match status" value="1"/>
</dbReference>
<dbReference type="InterPro" id="IPR038765">
    <property type="entry name" value="Papain-like_cys_pep_sf"/>
</dbReference>
<evidence type="ECO:0000256" key="4">
    <source>
        <dbReference type="ARBA" id="ARBA00022807"/>
    </source>
</evidence>
<keyword evidence="3" id="KW-0378">Hydrolase</keyword>
<dbReference type="RefSeq" id="WP_110396424.1">
    <property type="nucleotide sequence ID" value="NZ_JADIJL010000025.1"/>
</dbReference>
<evidence type="ECO:0000313" key="7">
    <source>
        <dbReference type="Proteomes" id="UP000247978"/>
    </source>
</evidence>
<dbReference type="InterPro" id="IPR036365">
    <property type="entry name" value="PGBD-like_sf"/>
</dbReference>
<gene>
    <name evidence="6" type="ORF">DFR56_112145</name>
</gene>
<dbReference type="InterPro" id="IPR051202">
    <property type="entry name" value="Peptidase_C40"/>
</dbReference>
<dbReference type="OrthoDB" id="9813368at2"/>
<dbReference type="GO" id="GO:0008234">
    <property type="term" value="F:cysteine-type peptidase activity"/>
    <property type="evidence" value="ECO:0007669"/>
    <property type="project" value="UniProtKB-KW"/>
</dbReference>
<dbReference type="Gene3D" id="3.90.1720.10">
    <property type="entry name" value="endopeptidase domain like (from Nostoc punctiforme)"/>
    <property type="match status" value="1"/>
</dbReference>
<organism evidence="6 7">
    <name type="scientific">Pseudogracilibacillus auburnensis</name>
    <dbReference type="NCBI Taxonomy" id="1494959"/>
    <lineage>
        <taxon>Bacteria</taxon>
        <taxon>Bacillati</taxon>
        <taxon>Bacillota</taxon>
        <taxon>Bacilli</taxon>
        <taxon>Bacillales</taxon>
        <taxon>Bacillaceae</taxon>
        <taxon>Pseudogracilibacillus</taxon>
    </lineage>
</organism>
<dbReference type="InterPro" id="IPR000064">
    <property type="entry name" value="NLP_P60_dom"/>
</dbReference>
<proteinExistence type="inferred from homology"/>
<dbReference type="PROSITE" id="PS51935">
    <property type="entry name" value="NLPC_P60"/>
    <property type="match status" value="1"/>
</dbReference>
<keyword evidence="4" id="KW-0788">Thiol protease</keyword>
<evidence type="ECO:0000256" key="2">
    <source>
        <dbReference type="ARBA" id="ARBA00022670"/>
    </source>
</evidence>
<comment type="similarity">
    <text evidence="1">Belongs to the peptidase C40 family.</text>
</comment>
<comment type="caution">
    <text evidence="6">The sequence shown here is derived from an EMBL/GenBank/DDBJ whole genome shotgun (WGS) entry which is preliminary data.</text>
</comment>
<evidence type="ECO:0000259" key="5">
    <source>
        <dbReference type="PROSITE" id="PS51935"/>
    </source>
</evidence>
<dbReference type="InterPro" id="IPR002477">
    <property type="entry name" value="Peptidoglycan-bd-like"/>
</dbReference>
<dbReference type="InterPro" id="IPR036366">
    <property type="entry name" value="PGBDSf"/>
</dbReference>
<dbReference type="Gene3D" id="1.10.101.10">
    <property type="entry name" value="PGBD-like superfamily/PGBD"/>
    <property type="match status" value="2"/>
</dbReference>
<dbReference type="SUPFAM" id="SSF47090">
    <property type="entry name" value="PGBD-like"/>
    <property type="match status" value="2"/>
</dbReference>
<dbReference type="GO" id="GO:0006508">
    <property type="term" value="P:proteolysis"/>
    <property type="evidence" value="ECO:0007669"/>
    <property type="project" value="UniProtKB-KW"/>
</dbReference>